<dbReference type="Pfam" id="PF08455">
    <property type="entry name" value="SNF2_assoc"/>
    <property type="match status" value="1"/>
</dbReference>
<dbReference type="GO" id="GO:0005524">
    <property type="term" value="F:ATP binding"/>
    <property type="evidence" value="ECO:0007669"/>
    <property type="project" value="InterPro"/>
</dbReference>
<dbReference type="Gene3D" id="3.40.50.300">
    <property type="entry name" value="P-loop containing nucleotide triphosphate hydrolases"/>
    <property type="match status" value="1"/>
</dbReference>
<gene>
    <name evidence="6" type="ORF">SAMN04487824_10294</name>
</gene>
<dbReference type="PANTHER" id="PTHR10799">
    <property type="entry name" value="SNF2/RAD54 HELICASE FAMILY"/>
    <property type="match status" value="1"/>
</dbReference>
<dbReference type="Gene3D" id="3.40.50.10810">
    <property type="entry name" value="Tandem AAA-ATPase domain"/>
    <property type="match status" value="1"/>
</dbReference>
<dbReference type="Pfam" id="PF00271">
    <property type="entry name" value="Helicase_C"/>
    <property type="match status" value="1"/>
</dbReference>
<dbReference type="RefSeq" id="WP_090844869.1">
    <property type="nucleotide sequence ID" value="NZ_FMZL01000002.1"/>
</dbReference>
<dbReference type="InterPro" id="IPR014001">
    <property type="entry name" value="Helicase_ATP-bd"/>
</dbReference>
<evidence type="ECO:0000313" key="7">
    <source>
        <dbReference type="Proteomes" id="UP000198528"/>
    </source>
</evidence>
<keyword evidence="6" id="KW-0347">Helicase</keyword>
<dbReference type="STRING" id="604330.SAMN04489857_0266"/>
<keyword evidence="2" id="KW-0479">Metal-binding</keyword>
<dbReference type="PROSITE" id="PS50966">
    <property type="entry name" value="ZF_SWIM"/>
    <property type="match status" value="1"/>
</dbReference>
<evidence type="ECO:0000256" key="2">
    <source>
        <dbReference type="PROSITE-ProRule" id="PRU00325"/>
    </source>
</evidence>
<keyword evidence="6" id="KW-0547">Nucleotide-binding</keyword>
<feature type="domain" description="Helicase C-terminal" evidence="5">
    <location>
        <begin position="921"/>
        <end position="1078"/>
    </location>
</feature>
<dbReference type="GO" id="GO:0004386">
    <property type="term" value="F:helicase activity"/>
    <property type="evidence" value="ECO:0007669"/>
    <property type="project" value="UniProtKB-KW"/>
</dbReference>
<dbReference type="CDD" id="cd18793">
    <property type="entry name" value="SF2_C_SNF"/>
    <property type="match status" value="1"/>
</dbReference>
<keyword evidence="6" id="KW-0067">ATP-binding</keyword>
<dbReference type="Proteomes" id="UP000198528">
    <property type="component" value="Unassembled WGS sequence"/>
</dbReference>
<dbReference type="Pfam" id="PF04434">
    <property type="entry name" value="SWIM"/>
    <property type="match status" value="1"/>
</dbReference>
<protein>
    <submittedName>
        <fullName evidence="6">Superfamily II DNA or RNA helicase, SNF2 family</fullName>
    </submittedName>
</protein>
<dbReference type="PROSITE" id="PS51194">
    <property type="entry name" value="HELICASE_CTER"/>
    <property type="match status" value="1"/>
</dbReference>
<dbReference type="InterPro" id="IPR001650">
    <property type="entry name" value="Helicase_C-like"/>
</dbReference>
<accession>A0A1G6IC28</accession>
<evidence type="ECO:0000259" key="5">
    <source>
        <dbReference type="PROSITE" id="PS51194"/>
    </source>
</evidence>
<organism evidence="6 7">
    <name type="scientific">Parafannyhessea umbonata</name>
    <dbReference type="NCBI Taxonomy" id="604330"/>
    <lineage>
        <taxon>Bacteria</taxon>
        <taxon>Bacillati</taxon>
        <taxon>Actinomycetota</taxon>
        <taxon>Coriobacteriia</taxon>
        <taxon>Coriobacteriales</taxon>
        <taxon>Atopobiaceae</taxon>
        <taxon>Parafannyhessea</taxon>
    </lineage>
</organism>
<feature type="domain" description="SWIM-type" evidence="3">
    <location>
        <begin position="57"/>
        <end position="98"/>
    </location>
</feature>
<proteinExistence type="predicted"/>
<dbReference type="SMART" id="SM00487">
    <property type="entry name" value="DEXDc"/>
    <property type="match status" value="1"/>
</dbReference>
<reference evidence="7" key="1">
    <citation type="submission" date="2016-10" db="EMBL/GenBank/DDBJ databases">
        <authorList>
            <person name="Varghese N."/>
            <person name="Submissions S."/>
        </authorList>
    </citation>
    <scope>NUCLEOTIDE SEQUENCE [LARGE SCALE GENOMIC DNA]</scope>
    <source>
        <strain evidence="7">DSM 22619</strain>
    </source>
</reference>
<keyword evidence="2" id="KW-0862">Zinc</keyword>
<dbReference type="PROSITE" id="PS51192">
    <property type="entry name" value="HELICASE_ATP_BIND_1"/>
    <property type="match status" value="1"/>
</dbReference>
<name>A0A1G6IC28_9ACTN</name>
<sequence>MISEKSLSKVCRPAVLGRGRIIAQRSDRIWNRTCSYSGSRTSIEACVDSSSGYEDHYRCGITIDEAADEVVDYHCTCPAARRYPGPCKHSIALALDFNRNAGAYKGHSPQNQTSTSRVLGEYLDRACAPAPVRVALAADAAPGTVGLKVTIEHEYDWYLRLRIAGPRGSYVVRDVGELAQDIMAGAFHEYGKKLAFVHSLDMFDAQSRPVAELLVRAVQNRRSFASSRVAPRVFGMPGLQTPIGRELRLSPPELDELIALHVGRTLEVEVVSEGVQQPARDVTVADGDPQVGLRIKEARYGAFDLEREGEAEFFTTPGHLYALTQDALFRCSKRLLDVAPFLTSVYSSHAPRVLLGERDVPRFAAAVLPRVGEAMHVDAPQEVLDQMPQPLRLDFYLDHARQGVTCRAEASYGARRLSVLRRDPDAVPDYARDAAGEARARQLVQQYFRLPAAGGTVATIGEKDTPAIARLLLDGMDRLREAGTVHVTDAFDRMLRREAPRVQVGLSVRSNLINLRVSADDLPLDELFGLLASYRRHRRFHRLRDGSFVDLAGADLSQAAALAEELGLTARDLAAGEVSIPSYKAFLLDSIMTDEQKDESFRAYVDGFRSVDPKRFEPPASVAAQLRPYQRAGFQWLSALAAMGFGGILADEMGLGKSVQMISFLLANRGRGTSLVVCPSSLVYNWVAEFQKFAPQMDVAPVVGTAPERARIRRERGHEVLVTSYDLLRRDIEAYAPMDFWCEVLDEAQYIKNHETLSARAVKAVTARHRFALTGTPIENRLSELWSIFDYLMPGLLGGYDRFRERYEDPILAGDADCANRLRAAIGPFVLRRLKRDVLSDLPDKLEQVVYAQLEGEQRQLYNAHEQALRLSLTSQTDQEFTRGKLQVLAELMRLRQLCCDPRLVYDDYDGPSAKLDTIFSLVERVVDAQAKVLVFSQFTSYLDLIAQRLDASGIAHFMLTGSTPKRRRLELVDAFNQDDTPVFLISLKAGGTGLNLTGASVVVHADPWWNAAAQNQATDRAHRIGQTREVTVYKVIARDTVEDRILALQEAKSELANQVVGEGGGASLSSLRKEDLVDLLGQ</sequence>
<dbReference type="AlphaFoldDB" id="A0A1G6IC28"/>
<keyword evidence="1" id="KW-0378">Hydrolase</keyword>
<keyword evidence="7" id="KW-1185">Reference proteome</keyword>
<dbReference type="InterPro" id="IPR000330">
    <property type="entry name" value="SNF2_N"/>
</dbReference>
<dbReference type="Pfam" id="PF00176">
    <property type="entry name" value="SNF2-rel_dom"/>
    <property type="match status" value="1"/>
</dbReference>
<dbReference type="CDD" id="cd18012">
    <property type="entry name" value="DEXQc_arch_SWI2_SNF2"/>
    <property type="match status" value="1"/>
</dbReference>
<dbReference type="InterPro" id="IPR027417">
    <property type="entry name" value="P-loop_NTPase"/>
</dbReference>
<dbReference type="SMART" id="SM00490">
    <property type="entry name" value="HELICc"/>
    <property type="match status" value="1"/>
</dbReference>
<feature type="domain" description="Helicase ATP-binding" evidence="4">
    <location>
        <begin position="638"/>
        <end position="795"/>
    </location>
</feature>
<dbReference type="EMBL" id="FMZL01000002">
    <property type="protein sequence ID" value="SDC03565.1"/>
    <property type="molecule type" value="Genomic_DNA"/>
</dbReference>
<evidence type="ECO:0000259" key="4">
    <source>
        <dbReference type="PROSITE" id="PS51192"/>
    </source>
</evidence>
<evidence type="ECO:0000313" key="6">
    <source>
        <dbReference type="EMBL" id="SDC03565.1"/>
    </source>
</evidence>
<dbReference type="SUPFAM" id="SSF52540">
    <property type="entry name" value="P-loop containing nucleoside triphosphate hydrolases"/>
    <property type="match status" value="2"/>
</dbReference>
<evidence type="ECO:0000259" key="3">
    <source>
        <dbReference type="PROSITE" id="PS50966"/>
    </source>
</evidence>
<dbReference type="InterPro" id="IPR049730">
    <property type="entry name" value="SNF2/RAD54-like_C"/>
</dbReference>
<dbReference type="InterPro" id="IPR038718">
    <property type="entry name" value="SNF2-like_sf"/>
</dbReference>
<dbReference type="GO" id="GO:0008270">
    <property type="term" value="F:zinc ion binding"/>
    <property type="evidence" value="ECO:0007669"/>
    <property type="project" value="UniProtKB-KW"/>
</dbReference>
<dbReference type="InterPro" id="IPR007527">
    <property type="entry name" value="Znf_SWIM"/>
</dbReference>
<evidence type="ECO:0000256" key="1">
    <source>
        <dbReference type="ARBA" id="ARBA00022801"/>
    </source>
</evidence>
<dbReference type="InterPro" id="IPR013663">
    <property type="entry name" value="Helicase_SWF/SNF/SWI_bac"/>
</dbReference>
<dbReference type="GO" id="GO:0016787">
    <property type="term" value="F:hydrolase activity"/>
    <property type="evidence" value="ECO:0007669"/>
    <property type="project" value="UniProtKB-KW"/>
</dbReference>
<keyword evidence="2" id="KW-0863">Zinc-finger</keyword>